<dbReference type="Pfam" id="PF08543">
    <property type="entry name" value="Phos_pyr_kin"/>
    <property type="match status" value="1"/>
</dbReference>
<accession>A0ABX0KAZ3</accession>
<dbReference type="InterPro" id="IPR004399">
    <property type="entry name" value="HMP/HMP-P_kinase_dom"/>
</dbReference>
<feature type="domain" description="Pyridoxamine kinase/Phosphomethylpyrimidine kinase" evidence="3">
    <location>
        <begin position="12"/>
        <end position="256"/>
    </location>
</feature>
<proteinExistence type="predicted"/>
<protein>
    <recommendedName>
        <fullName evidence="2">hydroxymethylpyrimidine kinase</fullName>
        <ecNumber evidence="2">2.7.1.49</ecNumber>
    </recommendedName>
</protein>
<comment type="caution">
    <text evidence="4">The sequence shown here is derived from an EMBL/GenBank/DDBJ whole genome shotgun (WGS) entry which is preliminary data.</text>
</comment>
<sequence length="271" mass="27849">MRGRVLSIAGSDSGGGAGIQADIKTITVLGGFATTAITAVTAQNTLGVFGVLDIPAEFLRSQIRCVLEDIGTDAFKTGMLGHADNIAVVAEEISGYRKVPFVLDPVMVAKGGALLLKPDAIAALSEILIPVSTLLTPNLPEAEALLGSRISGEDEMIAAAKALHQNGAPAVLLKGGHLPGSRLTDVLVTCDSVETFTAERIETRHTHGTGCTLSGAIATLLAQGRPLRDAVMEARLYLRAAIVAAPGFGAGAGPLNHTVTMPSDGPEQQTL</sequence>
<dbReference type="InterPro" id="IPR013749">
    <property type="entry name" value="PM/HMP-P_kinase-1"/>
</dbReference>
<keyword evidence="5" id="KW-1185">Reference proteome</keyword>
<gene>
    <name evidence="4" type="primary">thiD</name>
    <name evidence="4" type="ORF">GOB84_10350</name>
</gene>
<evidence type="ECO:0000313" key="4">
    <source>
        <dbReference type="EMBL" id="NHO32948.1"/>
    </source>
</evidence>
<name>A0ABX0KAZ3_9PROT</name>
<dbReference type="EC" id="2.7.1.49" evidence="2"/>
<dbReference type="Proteomes" id="UP000615326">
    <property type="component" value="Unassembled WGS sequence"/>
</dbReference>
<dbReference type="CDD" id="cd01169">
    <property type="entry name" value="HMPP_kinase"/>
    <property type="match status" value="1"/>
</dbReference>
<dbReference type="EMBL" id="WOSW01000018">
    <property type="protein sequence ID" value="NHO32948.1"/>
    <property type="molecule type" value="Genomic_DNA"/>
</dbReference>
<dbReference type="PANTHER" id="PTHR20858">
    <property type="entry name" value="PHOSPHOMETHYLPYRIMIDINE KINASE"/>
    <property type="match status" value="1"/>
</dbReference>
<dbReference type="GO" id="GO:0008902">
    <property type="term" value="F:hydroxymethylpyrimidine kinase activity"/>
    <property type="evidence" value="ECO:0007669"/>
    <property type="project" value="UniProtKB-EC"/>
</dbReference>
<reference evidence="4 5" key="1">
    <citation type="journal article" date="2020" name="Int. J. Syst. Evol. Microbiol.">
        <title>Novel acetic acid bacteria from cider fermentations: Acetobacter conturbans sp. nov. and Acetobacter fallax sp. nov.</title>
        <authorList>
            <person name="Sombolestani A.S."/>
            <person name="Cleenwerck I."/>
            <person name="Cnockaert M."/>
            <person name="Borremans W."/>
            <person name="Wieme A.D."/>
            <person name="De Vuyst L."/>
            <person name="Vandamme P."/>
        </authorList>
    </citation>
    <scope>NUCLEOTIDE SEQUENCE [LARGE SCALE GENOMIC DNA]</scope>
    <source>
        <strain evidence="4 5">LMG 1637</strain>
    </source>
</reference>
<dbReference type="Gene3D" id="3.40.1190.20">
    <property type="match status" value="1"/>
</dbReference>
<dbReference type="NCBIfam" id="TIGR00097">
    <property type="entry name" value="HMP-P_kinase"/>
    <property type="match status" value="1"/>
</dbReference>
<evidence type="ECO:0000313" key="5">
    <source>
        <dbReference type="Proteomes" id="UP000615326"/>
    </source>
</evidence>
<organism evidence="4 5">
    <name type="scientific">Acetobacter fallax</name>
    <dbReference type="NCBI Taxonomy" id="1737473"/>
    <lineage>
        <taxon>Bacteria</taxon>
        <taxon>Pseudomonadati</taxon>
        <taxon>Pseudomonadota</taxon>
        <taxon>Alphaproteobacteria</taxon>
        <taxon>Acetobacterales</taxon>
        <taxon>Acetobacteraceae</taxon>
        <taxon>Acetobacter</taxon>
    </lineage>
</organism>
<dbReference type="InterPro" id="IPR029056">
    <property type="entry name" value="Ribokinase-like"/>
</dbReference>
<dbReference type="RefSeq" id="WP_173577476.1">
    <property type="nucleotide sequence ID" value="NZ_WOSW01000018.1"/>
</dbReference>
<evidence type="ECO:0000259" key="3">
    <source>
        <dbReference type="Pfam" id="PF08543"/>
    </source>
</evidence>
<keyword evidence="4" id="KW-0418">Kinase</keyword>
<dbReference type="GO" id="GO:0008972">
    <property type="term" value="F:phosphomethylpyrimidine kinase activity"/>
    <property type="evidence" value="ECO:0007669"/>
    <property type="project" value="UniProtKB-EC"/>
</dbReference>
<dbReference type="PANTHER" id="PTHR20858:SF17">
    <property type="entry name" value="HYDROXYMETHYLPYRIMIDINE_PHOSPHOMETHYLPYRIMIDINE KINASE THI20-RELATED"/>
    <property type="match status" value="1"/>
</dbReference>
<keyword evidence="4" id="KW-0808">Transferase</keyword>
<evidence type="ECO:0000256" key="1">
    <source>
        <dbReference type="ARBA" id="ARBA00004948"/>
    </source>
</evidence>
<dbReference type="SUPFAM" id="SSF53613">
    <property type="entry name" value="Ribokinase-like"/>
    <property type="match status" value="1"/>
</dbReference>
<comment type="pathway">
    <text evidence="1">Cofactor biosynthesis; thiamine diphosphate biosynthesis.</text>
</comment>
<evidence type="ECO:0000256" key="2">
    <source>
        <dbReference type="ARBA" id="ARBA00012135"/>
    </source>
</evidence>